<sequence>MGSMEHWWRMVLFPAITAGQDCTGDTDSPPLIAGLAAVMTNHRLFAALCIGPTCPRATHRVTSEKSV</sequence>
<accession>A0AAE1EAH0</accession>
<dbReference type="EMBL" id="JAWDGP010000459">
    <property type="protein sequence ID" value="KAK3800414.1"/>
    <property type="molecule type" value="Genomic_DNA"/>
</dbReference>
<evidence type="ECO:0000256" key="1">
    <source>
        <dbReference type="SAM" id="SignalP"/>
    </source>
</evidence>
<keyword evidence="3" id="KW-1185">Reference proteome</keyword>
<feature type="signal peptide" evidence="1">
    <location>
        <begin position="1"/>
        <end position="19"/>
    </location>
</feature>
<protein>
    <submittedName>
        <fullName evidence="2">Uncharacterized protein</fullName>
    </submittedName>
</protein>
<dbReference type="AlphaFoldDB" id="A0AAE1EAH0"/>
<feature type="chain" id="PRO_5042213306" evidence="1">
    <location>
        <begin position="20"/>
        <end position="67"/>
    </location>
</feature>
<evidence type="ECO:0000313" key="2">
    <source>
        <dbReference type="EMBL" id="KAK3800414.1"/>
    </source>
</evidence>
<comment type="caution">
    <text evidence="2">The sequence shown here is derived from an EMBL/GenBank/DDBJ whole genome shotgun (WGS) entry which is preliminary data.</text>
</comment>
<organism evidence="2 3">
    <name type="scientific">Elysia crispata</name>
    <name type="common">lettuce slug</name>
    <dbReference type="NCBI Taxonomy" id="231223"/>
    <lineage>
        <taxon>Eukaryota</taxon>
        <taxon>Metazoa</taxon>
        <taxon>Spiralia</taxon>
        <taxon>Lophotrochozoa</taxon>
        <taxon>Mollusca</taxon>
        <taxon>Gastropoda</taxon>
        <taxon>Heterobranchia</taxon>
        <taxon>Euthyneura</taxon>
        <taxon>Panpulmonata</taxon>
        <taxon>Sacoglossa</taxon>
        <taxon>Placobranchoidea</taxon>
        <taxon>Plakobranchidae</taxon>
        <taxon>Elysia</taxon>
    </lineage>
</organism>
<proteinExistence type="predicted"/>
<dbReference type="Proteomes" id="UP001283361">
    <property type="component" value="Unassembled WGS sequence"/>
</dbReference>
<keyword evidence="1" id="KW-0732">Signal</keyword>
<gene>
    <name evidence="2" type="ORF">RRG08_052797</name>
</gene>
<name>A0AAE1EAH0_9GAST</name>
<reference evidence="2" key="1">
    <citation type="journal article" date="2023" name="G3 (Bethesda)">
        <title>A reference genome for the long-term kleptoplast-retaining sea slug Elysia crispata morphotype clarki.</title>
        <authorList>
            <person name="Eastman K.E."/>
            <person name="Pendleton A.L."/>
            <person name="Shaikh M.A."/>
            <person name="Suttiyut T."/>
            <person name="Ogas R."/>
            <person name="Tomko P."/>
            <person name="Gavelis G."/>
            <person name="Widhalm J.R."/>
            <person name="Wisecaver J.H."/>
        </authorList>
    </citation>
    <scope>NUCLEOTIDE SEQUENCE</scope>
    <source>
        <strain evidence="2">ECLA1</strain>
    </source>
</reference>
<evidence type="ECO:0000313" key="3">
    <source>
        <dbReference type="Proteomes" id="UP001283361"/>
    </source>
</evidence>